<dbReference type="EMBL" id="JBCNJP010000010">
    <property type="protein sequence ID" value="KAK9071564.1"/>
    <property type="molecule type" value="Genomic_DNA"/>
</dbReference>
<dbReference type="InterPro" id="IPR003653">
    <property type="entry name" value="Peptidase_C48_C"/>
</dbReference>
<accession>A0AAP0H3P2</accession>
<evidence type="ECO:0000313" key="8">
    <source>
        <dbReference type="Proteomes" id="UP001408789"/>
    </source>
</evidence>
<dbReference type="GO" id="GO:0006508">
    <property type="term" value="P:proteolysis"/>
    <property type="evidence" value="ECO:0007669"/>
    <property type="project" value="UniProtKB-KW"/>
</dbReference>
<dbReference type="GO" id="GO:0008234">
    <property type="term" value="F:cysteine-type peptidase activity"/>
    <property type="evidence" value="ECO:0007669"/>
    <property type="project" value="InterPro"/>
</dbReference>
<gene>
    <name evidence="7" type="ORF">SSX86_007992</name>
</gene>
<dbReference type="PROSITE" id="PS50600">
    <property type="entry name" value="ULP_PROTEASE"/>
    <property type="match status" value="1"/>
</dbReference>
<feature type="coiled-coil region" evidence="4">
    <location>
        <begin position="220"/>
        <end position="284"/>
    </location>
</feature>
<reference evidence="7 8" key="1">
    <citation type="submission" date="2024-04" db="EMBL/GenBank/DDBJ databases">
        <title>The reference genome of an endangered Asteraceae, Deinandra increscens subsp. villosa, native to the Central Coast of California.</title>
        <authorList>
            <person name="Guilliams M."/>
            <person name="Hasenstab-Lehman K."/>
            <person name="Meyer R."/>
            <person name="Mcevoy S."/>
        </authorList>
    </citation>
    <scope>NUCLEOTIDE SEQUENCE [LARGE SCALE GENOMIC DNA]</scope>
    <source>
        <tissue evidence="7">Leaf</tissue>
    </source>
</reference>
<keyword evidence="3" id="KW-0378">Hydrolase</keyword>
<evidence type="ECO:0000256" key="1">
    <source>
        <dbReference type="ARBA" id="ARBA00005234"/>
    </source>
</evidence>
<evidence type="ECO:0000256" key="4">
    <source>
        <dbReference type="SAM" id="Coils"/>
    </source>
</evidence>
<feature type="region of interest" description="Disordered" evidence="5">
    <location>
        <begin position="371"/>
        <end position="442"/>
    </location>
</feature>
<dbReference type="AlphaFoldDB" id="A0AAP0H3P2"/>
<dbReference type="InterPro" id="IPR038765">
    <property type="entry name" value="Papain-like_cys_pep_sf"/>
</dbReference>
<evidence type="ECO:0000256" key="2">
    <source>
        <dbReference type="ARBA" id="ARBA00022670"/>
    </source>
</evidence>
<dbReference type="Pfam" id="PF03004">
    <property type="entry name" value="Transposase_24"/>
    <property type="match status" value="1"/>
</dbReference>
<keyword evidence="4" id="KW-0175">Coiled coil</keyword>
<keyword evidence="8" id="KW-1185">Reference proteome</keyword>
<dbReference type="Pfam" id="PF02902">
    <property type="entry name" value="Peptidase_C48"/>
    <property type="match status" value="1"/>
</dbReference>
<sequence length="693" mass="80030">MVPIAYESWLDVGGEIKKACWDYVTSHYILNPNSRKHTLQSIGTKWKNFKHYLHKKYILPLKDDPEADLLTPPAMYSHLKIDDWKLFVAQRVSKKWEEKSKKAKITRGQNKYNHHLSRKGYSGLIEEIMQETGKAEEEIDRALTWKRARELKKGGYDPDVKKIVDKIEKLEKEDNDVAVSCGTKDVLTRALGNEEQRGRVRGMGKFVSQQQYFYLPKTVKSYLEDEKKKMQQRLDKVEDDVARLKRGSNFNASEGASCQIWEDKKRVEVEVEEEDEAQEELLDNSCYLAVDVPSNIVAKGNVDNNSLSGDENIEVMIEICFQGEALLPFPLEEEFIEKVKDAPGYILMWPRHLVIQCSNLEKVTKNAKKDIKSLPAKKDEERKHEDKNAKMDDQKGAKKADEKETEMGKETIKELKDKKKAKVNEKETTQRRMTRDQKNTRVRMEKSVPLRMAAMMVDGQVSKVDSIKVWCEDDLFGYESFTYLTWTDFNKVFSMDELSGTVVTTYTMYLYEQIKNGSKGDHGICFMTPTATMQHERKAKARNVDDSSRLVAERLSKRNGKHIILLPYNPGRHWVLGVLDMEKNTCYYLDSIGPMSVDVQFKHIVDAAIGLYNVQSGSKKMIKLKWVNSKCPIQPGSTECGYYVLKFMKEIVQQGVQVLENDNIGGDTNEYTDADFDEIREEWATYVSNFIFR</sequence>
<evidence type="ECO:0000313" key="7">
    <source>
        <dbReference type="EMBL" id="KAK9071564.1"/>
    </source>
</evidence>
<proteinExistence type="inferred from homology"/>
<dbReference type="InterPro" id="IPR004252">
    <property type="entry name" value="Probable_transposase_24"/>
</dbReference>
<comment type="caution">
    <text evidence="7">The sequence shown here is derived from an EMBL/GenBank/DDBJ whole genome shotgun (WGS) entry which is preliminary data.</text>
</comment>
<evidence type="ECO:0000256" key="5">
    <source>
        <dbReference type="SAM" id="MobiDB-lite"/>
    </source>
</evidence>
<organism evidence="7 8">
    <name type="scientific">Deinandra increscens subsp. villosa</name>
    <dbReference type="NCBI Taxonomy" id="3103831"/>
    <lineage>
        <taxon>Eukaryota</taxon>
        <taxon>Viridiplantae</taxon>
        <taxon>Streptophyta</taxon>
        <taxon>Embryophyta</taxon>
        <taxon>Tracheophyta</taxon>
        <taxon>Spermatophyta</taxon>
        <taxon>Magnoliopsida</taxon>
        <taxon>eudicotyledons</taxon>
        <taxon>Gunneridae</taxon>
        <taxon>Pentapetalae</taxon>
        <taxon>asterids</taxon>
        <taxon>campanulids</taxon>
        <taxon>Asterales</taxon>
        <taxon>Asteraceae</taxon>
        <taxon>Asteroideae</taxon>
        <taxon>Heliantheae alliance</taxon>
        <taxon>Madieae</taxon>
        <taxon>Madiinae</taxon>
        <taxon>Deinandra</taxon>
    </lineage>
</organism>
<name>A0AAP0H3P2_9ASTR</name>
<evidence type="ECO:0000256" key="3">
    <source>
        <dbReference type="ARBA" id="ARBA00022801"/>
    </source>
</evidence>
<keyword evidence="2" id="KW-0645">Protease</keyword>
<feature type="domain" description="Ubiquitin-like protease family profile" evidence="6">
    <location>
        <begin position="482"/>
        <end position="651"/>
    </location>
</feature>
<dbReference type="PANTHER" id="PTHR33018:SF31">
    <property type="entry name" value="TRANSPOSASE, PTTA_EN_SPM, PLANT"/>
    <property type="match status" value="1"/>
</dbReference>
<protein>
    <recommendedName>
        <fullName evidence="6">Ubiquitin-like protease family profile domain-containing protein</fullName>
    </recommendedName>
</protein>
<comment type="similarity">
    <text evidence="1">Belongs to the peptidase C48 family.</text>
</comment>
<dbReference type="SUPFAM" id="SSF54001">
    <property type="entry name" value="Cysteine proteinases"/>
    <property type="match status" value="1"/>
</dbReference>
<dbReference type="Proteomes" id="UP001408789">
    <property type="component" value="Unassembled WGS sequence"/>
</dbReference>
<dbReference type="PANTHER" id="PTHR33018">
    <property type="entry name" value="OS10G0338966 PROTEIN-RELATED"/>
    <property type="match status" value="1"/>
</dbReference>
<dbReference type="Gene3D" id="3.40.395.10">
    <property type="entry name" value="Adenoviral Proteinase, Chain A"/>
    <property type="match status" value="1"/>
</dbReference>
<evidence type="ECO:0000259" key="6">
    <source>
        <dbReference type="PROSITE" id="PS50600"/>
    </source>
</evidence>